<reference evidence="2 3" key="1">
    <citation type="submission" date="2020-01" db="EMBL/GenBank/DDBJ databases">
        <authorList>
            <person name="Rodrigo-Torres L."/>
            <person name="Arahal R. D."/>
            <person name="Lucena T."/>
        </authorList>
    </citation>
    <scope>NUCLEOTIDE SEQUENCE [LARGE SCALE GENOMIC DNA]</scope>
    <source>
        <strain evidence="2 3">CECT 9293</strain>
    </source>
</reference>
<feature type="transmembrane region" description="Helical" evidence="1">
    <location>
        <begin position="30"/>
        <end position="55"/>
    </location>
</feature>
<gene>
    <name evidence="2" type="ORF">CHRY9293_01894</name>
</gene>
<dbReference type="AlphaFoldDB" id="A0A6N4XB79"/>
<keyword evidence="1" id="KW-1133">Transmembrane helix</keyword>
<evidence type="ECO:0000313" key="3">
    <source>
        <dbReference type="Proteomes" id="UP000445144"/>
    </source>
</evidence>
<organism evidence="2 3">
    <name type="scientific">Chryseobacterium potabilaquae</name>
    <dbReference type="NCBI Taxonomy" id="2675057"/>
    <lineage>
        <taxon>Bacteria</taxon>
        <taxon>Pseudomonadati</taxon>
        <taxon>Bacteroidota</taxon>
        <taxon>Flavobacteriia</taxon>
        <taxon>Flavobacteriales</taxon>
        <taxon>Weeksellaceae</taxon>
        <taxon>Chryseobacterium group</taxon>
        <taxon>Chryseobacterium</taxon>
    </lineage>
</organism>
<dbReference type="Proteomes" id="UP000445144">
    <property type="component" value="Unassembled WGS sequence"/>
</dbReference>
<dbReference type="EMBL" id="CACVBR010000014">
    <property type="protein sequence ID" value="CAA7195726.1"/>
    <property type="molecule type" value="Genomic_DNA"/>
</dbReference>
<dbReference type="RefSeq" id="WP_162032719.1">
    <property type="nucleotide sequence ID" value="NZ_CACVBR010000014.1"/>
</dbReference>
<keyword evidence="1" id="KW-0472">Membrane</keyword>
<keyword evidence="1" id="KW-0812">Transmembrane</keyword>
<proteinExistence type="predicted"/>
<name>A0A6N4XB79_9FLAO</name>
<evidence type="ECO:0000313" key="2">
    <source>
        <dbReference type="EMBL" id="CAA7195726.1"/>
    </source>
</evidence>
<protein>
    <recommendedName>
        <fullName evidence="4">DUF4013 domain-containing protein</fullName>
    </recommendedName>
</protein>
<feature type="transmembrane region" description="Helical" evidence="1">
    <location>
        <begin position="81"/>
        <end position="106"/>
    </location>
</feature>
<evidence type="ECO:0008006" key="4">
    <source>
        <dbReference type="Google" id="ProtNLM"/>
    </source>
</evidence>
<evidence type="ECO:0000256" key="1">
    <source>
        <dbReference type="SAM" id="Phobius"/>
    </source>
</evidence>
<keyword evidence="3" id="KW-1185">Reference proteome</keyword>
<feature type="transmembrane region" description="Helical" evidence="1">
    <location>
        <begin position="168"/>
        <end position="201"/>
    </location>
</feature>
<accession>A0A6N4XB79</accession>
<sequence>MDIKAKPIDFKFNEYLSKGYELLKKDFGNILLAVFFCIIMSIIPFCGFLAMGNLYKFLKKVNKGQQASAVEIFNFDNFTSYFILQLIIIGGVLLFYIPILFMLPIIKSGQEPSENFLLFFIPYFVILYIAIIIISIKGFYIPGLISLGGIKDIKTAWSMSVVMSKNNLLSIFLFSLVVSILGQLGIILCGIGVFLTIPFIYTTHYCAFEDAFEQVENDEIKEIGLKNE</sequence>
<feature type="transmembrane region" description="Helical" evidence="1">
    <location>
        <begin position="118"/>
        <end position="147"/>
    </location>
</feature>